<dbReference type="PANTHER" id="PTHR42928:SF1">
    <property type="entry name" value="BLR4371 PROTEIN"/>
    <property type="match status" value="1"/>
</dbReference>
<sequence>MQKRLGLVAAAALIMGAAPAVAQDWKPSKPVEFVGAAGAGGGTDIFARAVQLAIQNHKLIDQPILVSNKGGGSGAETYVYVKGAAGDAHKLAFGTSNLYTLPMVAKVAFKHTDFMPVAVLVFDEFILWNKGDSPHNDYKSFTDAAKAANGTFRMAGALSKDTDQTLTRYIEKDTGAKLIYVPYRSGGEASVQLTGGHVQSHTNNPSESIGHWKAGQVKALCVFSKERMPKGEKVTATQGWSDIPTCKEQGASIEEYKMPRTVALPPDSPPAAVEFWAGVLKKVTETPEWKEYLERTAQTGRFMAGAEFKAFIDEDEKRTRKVYEEEGWLVN</sequence>
<evidence type="ECO:0000256" key="2">
    <source>
        <dbReference type="SAM" id="SignalP"/>
    </source>
</evidence>
<dbReference type="Pfam" id="PF03401">
    <property type="entry name" value="TctC"/>
    <property type="match status" value="1"/>
</dbReference>
<dbReference type="Gene3D" id="3.40.190.10">
    <property type="entry name" value="Periplasmic binding protein-like II"/>
    <property type="match status" value="1"/>
</dbReference>
<accession>A0A6J4L1V9</accession>
<proteinExistence type="inferred from homology"/>
<organism evidence="3">
    <name type="scientific">uncultured Microvirga sp</name>
    <dbReference type="NCBI Taxonomy" id="412392"/>
    <lineage>
        <taxon>Bacteria</taxon>
        <taxon>Pseudomonadati</taxon>
        <taxon>Pseudomonadota</taxon>
        <taxon>Alphaproteobacteria</taxon>
        <taxon>Hyphomicrobiales</taxon>
        <taxon>Methylobacteriaceae</taxon>
        <taxon>Microvirga</taxon>
        <taxon>environmental samples</taxon>
    </lineage>
</organism>
<evidence type="ECO:0000313" key="3">
    <source>
        <dbReference type="EMBL" id="CAA9320244.1"/>
    </source>
</evidence>
<gene>
    <name evidence="3" type="ORF">AVDCRST_MAG90-985</name>
</gene>
<name>A0A6J4L1V9_9HYPH</name>
<comment type="similarity">
    <text evidence="1">Belongs to the UPF0065 (bug) family.</text>
</comment>
<dbReference type="PIRSF" id="PIRSF017082">
    <property type="entry name" value="YflP"/>
    <property type="match status" value="1"/>
</dbReference>
<dbReference type="InterPro" id="IPR042100">
    <property type="entry name" value="Bug_dom1"/>
</dbReference>
<protein>
    <submittedName>
        <fullName evidence="3">Tricarboxylate transport protein TctC</fullName>
    </submittedName>
</protein>
<dbReference type="PANTHER" id="PTHR42928">
    <property type="entry name" value="TRICARBOXYLATE-BINDING PROTEIN"/>
    <property type="match status" value="1"/>
</dbReference>
<reference evidence="3" key="1">
    <citation type="submission" date="2020-02" db="EMBL/GenBank/DDBJ databases">
        <authorList>
            <person name="Meier V. D."/>
        </authorList>
    </citation>
    <scope>NUCLEOTIDE SEQUENCE</scope>
    <source>
        <strain evidence="3">AVDCRST_MAG90</strain>
    </source>
</reference>
<dbReference type="EMBL" id="CADCUC010000184">
    <property type="protein sequence ID" value="CAA9320244.1"/>
    <property type="molecule type" value="Genomic_DNA"/>
</dbReference>
<feature type="chain" id="PRO_5027035199" evidence="2">
    <location>
        <begin position="23"/>
        <end position="331"/>
    </location>
</feature>
<dbReference type="Gene3D" id="3.40.190.150">
    <property type="entry name" value="Bordetella uptake gene, domain 1"/>
    <property type="match status" value="1"/>
</dbReference>
<dbReference type="AlphaFoldDB" id="A0A6J4L1V9"/>
<keyword evidence="2" id="KW-0732">Signal</keyword>
<dbReference type="CDD" id="cd07012">
    <property type="entry name" value="PBP2_Bug_TTT"/>
    <property type="match status" value="1"/>
</dbReference>
<feature type="signal peptide" evidence="2">
    <location>
        <begin position="1"/>
        <end position="22"/>
    </location>
</feature>
<evidence type="ECO:0000256" key="1">
    <source>
        <dbReference type="ARBA" id="ARBA00006987"/>
    </source>
</evidence>
<dbReference type="InterPro" id="IPR005064">
    <property type="entry name" value="BUG"/>
</dbReference>